<keyword evidence="2" id="KW-1185">Reference proteome</keyword>
<dbReference type="RefSeq" id="WP_290399220.1">
    <property type="nucleotide sequence ID" value="NZ_JAUHLN010000002.1"/>
</dbReference>
<dbReference type="Proteomes" id="UP001168694">
    <property type="component" value="Unassembled WGS sequence"/>
</dbReference>
<evidence type="ECO:0000313" key="2">
    <source>
        <dbReference type="Proteomes" id="UP001168694"/>
    </source>
</evidence>
<comment type="caution">
    <text evidence="1">The sequence shown here is derived from an EMBL/GenBank/DDBJ whole genome shotgun (WGS) entry which is preliminary data.</text>
</comment>
<name>A0ABT8E584_9BACL</name>
<dbReference type="EMBL" id="JAUHLN010000002">
    <property type="protein sequence ID" value="MDN4073073.1"/>
    <property type="molecule type" value="Genomic_DNA"/>
</dbReference>
<dbReference type="InterPro" id="IPR021377">
    <property type="entry name" value="DUF3006"/>
</dbReference>
<reference evidence="1" key="1">
    <citation type="submission" date="2023-06" db="EMBL/GenBank/DDBJ databases">
        <title>Draft Genome Sequences of Representative Paenibacillus Polymyxa, Bacillus cereus, Fictibacillus sp., and Brevibacillus agri Strains Isolated from Amazonian Dark Earth.</title>
        <authorList>
            <person name="Pellegrinetti T.A."/>
            <person name="Cunha I.C.M."/>
            <person name="Chaves M.G."/>
            <person name="Freitas A.S."/>
            <person name="Silva A.V.R."/>
            <person name="Tsai S.M."/>
            <person name="Mendes L.W."/>
        </authorList>
    </citation>
    <scope>NUCLEOTIDE SEQUENCE</scope>
    <source>
        <strain evidence="1">CENA-BCM004</strain>
    </source>
</reference>
<protein>
    <submittedName>
        <fullName evidence="1">DUF3006 domain-containing protein</fullName>
    </submittedName>
</protein>
<organism evidence="1 2">
    <name type="scientific">Fictibacillus terranigra</name>
    <dbReference type="NCBI Taxonomy" id="3058424"/>
    <lineage>
        <taxon>Bacteria</taxon>
        <taxon>Bacillati</taxon>
        <taxon>Bacillota</taxon>
        <taxon>Bacilli</taxon>
        <taxon>Bacillales</taxon>
        <taxon>Fictibacillaceae</taxon>
        <taxon>Fictibacillus</taxon>
    </lineage>
</organism>
<dbReference type="Pfam" id="PF11213">
    <property type="entry name" value="DUF3006"/>
    <property type="match status" value="1"/>
</dbReference>
<gene>
    <name evidence="1" type="ORF">QYF49_08605</name>
</gene>
<evidence type="ECO:0000313" key="1">
    <source>
        <dbReference type="EMBL" id="MDN4073073.1"/>
    </source>
</evidence>
<proteinExistence type="predicted"/>
<accession>A0ABT8E584</accession>
<sequence>MKKIKGIIDRFEGEYAVIEIGNETEDILKSSLRKQAKVGDVIYFKGDQIVVDKEETKKLRKEIEDLMDEVWDD</sequence>